<evidence type="ECO:0000313" key="10">
    <source>
        <dbReference type="Proteomes" id="UP000005254"/>
    </source>
</evidence>
<dbReference type="HAMAP" id="MF_00227">
    <property type="entry name" value="RNase_P"/>
    <property type="match status" value="1"/>
</dbReference>
<dbReference type="GeneID" id="99647368"/>
<evidence type="ECO:0000256" key="4">
    <source>
        <dbReference type="ARBA" id="ARBA00022759"/>
    </source>
</evidence>
<reference evidence="9 10" key="1">
    <citation type="journal article" date="2012" name="J. Bacteriol.">
        <title>Draft Genome Sequences of Four Axenic Mycoplasma genitalium Strains Isolated from Denmark, Japan, and Australia.</title>
        <authorList>
            <person name="McGowin C.L."/>
            <person name="Ma L."/>
            <person name="Jensen J.S."/>
            <person name="Mancuso M.M."/>
            <person name="Hamasuna R."/>
            <person name="Adegboye D."/>
            <person name="Martin D.H."/>
        </authorList>
    </citation>
    <scope>NUCLEOTIDE SEQUENCE [LARGE SCALE GENOMIC DNA]</scope>
    <source>
        <strain evidence="9 10">M6320</strain>
    </source>
</reference>
<organism evidence="9 10">
    <name type="scientific">Mycoplasmoides genitalium M6320</name>
    <dbReference type="NCBI Taxonomy" id="662945"/>
    <lineage>
        <taxon>Bacteria</taxon>
        <taxon>Bacillati</taxon>
        <taxon>Mycoplasmatota</taxon>
        <taxon>Mycoplasmoidales</taxon>
        <taxon>Mycoplasmoidaceae</taxon>
        <taxon>Mycoplasmoides</taxon>
    </lineage>
</organism>
<evidence type="ECO:0000256" key="2">
    <source>
        <dbReference type="ARBA" id="ARBA00022694"/>
    </source>
</evidence>
<dbReference type="NCBIfam" id="TIGR00188">
    <property type="entry name" value="rnpA"/>
    <property type="match status" value="1"/>
</dbReference>
<keyword evidence="2 7" id="KW-0819">tRNA processing</keyword>
<evidence type="ECO:0000313" key="9">
    <source>
        <dbReference type="EMBL" id="AFQ04296.1"/>
    </source>
</evidence>
<name>A0ABC7ZKQ3_MYCGT</name>
<dbReference type="SUPFAM" id="SSF54211">
    <property type="entry name" value="Ribosomal protein S5 domain 2-like"/>
    <property type="match status" value="1"/>
</dbReference>
<protein>
    <recommendedName>
        <fullName evidence="7 8">Ribonuclease P protein component</fullName>
        <shortName evidence="7">RNase P protein</shortName>
        <shortName evidence="7">RNaseP protein</shortName>
        <ecNumber evidence="7 8">3.1.26.5</ecNumber>
    </recommendedName>
    <alternativeName>
        <fullName evidence="7">Protein C5</fullName>
    </alternativeName>
</protein>
<keyword evidence="6 7" id="KW-0694">RNA-binding</keyword>
<accession>A0ABC7ZKQ3</accession>
<dbReference type="EMBL" id="CP003772">
    <property type="protein sequence ID" value="AFQ04296.1"/>
    <property type="molecule type" value="Genomic_DNA"/>
</dbReference>
<dbReference type="InterPro" id="IPR020568">
    <property type="entry name" value="Ribosomal_Su5_D2-typ_SF"/>
</dbReference>
<dbReference type="GO" id="GO:0001682">
    <property type="term" value="P:tRNA 5'-leader removal"/>
    <property type="evidence" value="ECO:0007669"/>
    <property type="project" value="UniProtKB-UniRule"/>
</dbReference>
<evidence type="ECO:0000256" key="5">
    <source>
        <dbReference type="ARBA" id="ARBA00022801"/>
    </source>
</evidence>
<evidence type="ECO:0000256" key="8">
    <source>
        <dbReference type="NCBIfam" id="TIGR00188"/>
    </source>
</evidence>
<evidence type="ECO:0000256" key="7">
    <source>
        <dbReference type="HAMAP-Rule" id="MF_00227"/>
    </source>
</evidence>
<dbReference type="Pfam" id="PF00825">
    <property type="entry name" value="Ribonuclease_P"/>
    <property type="match status" value="1"/>
</dbReference>
<proteinExistence type="inferred from homology"/>
<dbReference type="PANTHER" id="PTHR33992:SF1">
    <property type="entry name" value="RIBONUCLEASE P PROTEIN COMPONENT"/>
    <property type="match status" value="1"/>
</dbReference>
<dbReference type="PANTHER" id="PTHR33992">
    <property type="entry name" value="RIBONUCLEASE P PROTEIN COMPONENT"/>
    <property type="match status" value="1"/>
</dbReference>
<dbReference type="PROSITE" id="PS00648">
    <property type="entry name" value="RIBONUCLEASE_P"/>
    <property type="match status" value="1"/>
</dbReference>
<dbReference type="KEGG" id="mgx:CM1_02775"/>
<dbReference type="InterPro" id="IPR000100">
    <property type="entry name" value="RNase_P"/>
</dbReference>
<dbReference type="RefSeq" id="WP_009885568.1">
    <property type="nucleotide sequence ID" value="NC_018497.1"/>
</dbReference>
<keyword evidence="4 7" id="KW-0255">Endonuclease</keyword>
<evidence type="ECO:0000256" key="1">
    <source>
        <dbReference type="ARBA" id="ARBA00002663"/>
    </source>
</evidence>
<dbReference type="GO" id="GO:0000049">
    <property type="term" value="F:tRNA binding"/>
    <property type="evidence" value="ECO:0007669"/>
    <property type="project" value="UniProtKB-UniRule"/>
</dbReference>
<dbReference type="AlphaFoldDB" id="A0ABC7ZKQ3"/>
<comment type="similarity">
    <text evidence="7">Belongs to the RnpA family.</text>
</comment>
<comment type="catalytic activity">
    <reaction evidence="7">
        <text>Endonucleolytic cleavage of RNA, removing 5'-extranucleotides from tRNA precursor.</text>
        <dbReference type="EC" id="3.1.26.5"/>
    </reaction>
</comment>
<dbReference type="Proteomes" id="UP000005254">
    <property type="component" value="Chromosome"/>
</dbReference>
<comment type="function">
    <text evidence="1 7">RNaseP catalyzes the removal of the 5'-leader sequence from pre-tRNA to produce the mature 5'-terminus. It can also cleave other RNA substrates such as 4.5S RNA. The protein component plays an auxiliary but essential role in vivo by binding to the 5'-leader sequence and broadening the substrate specificity of the ribozyme.</text>
</comment>
<comment type="subunit">
    <text evidence="7">Consists of a catalytic RNA component (M1 or rnpB) and a protein subunit.</text>
</comment>
<keyword evidence="5 7" id="KW-0378">Hydrolase</keyword>
<gene>
    <name evidence="7" type="primary">rnpA</name>
    <name evidence="9" type="ORF">CM1_02775</name>
</gene>
<dbReference type="InterPro" id="IPR014721">
    <property type="entry name" value="Ribsml_uS5_D2-typ_fold_subgr"/>
</dbReference>
<evidence type="ECO:0000256" key="6">
    <source>
        <dbReference type="ARBA" id="ARBA00022884"/>
    </source>
</evidence>
<dbReference type="InterPro" id="IPR020539">
    <property type="entry name" value="RNase_P_CS"/>
</dbReference>
<keyword evidence="3 7" id="KW-0540">Nuclease</keyword>
<dbReference type="EC" id="3.1.26.5" evidence="7 8"/>
<sequence length="121" mass="14364">MSVKKSHSLRERKVFTTILQSKTRFFGTFINAYFIKNNHSTWRVAISIAKTKYKLAVQRNLIKRQIRSIFQQISNNLEPWDILVIVNKGFIELTFKEKQKLFLQLLKRIKEVDAYQTSANK</sequence>
<dbReference type="GO" id="GO:0004526">
    <property type="term" value="F:ribonuclease P activity"/>
    <property type="evidence" value="ECO:0007669"/>
    <property type="project" value="UniProtKB-UniRule"/>
</dbReference>
<evidence type="ECO:0000256" key="3">
    <source>
        <dbReference type="ARBA" id="ARBA00022722"/>
    </source>
</evidence>
<dbReference type="Gene3D" id="3.30.230.10">
    <property type="match status" value="1"/>
</dbReference>